<dbReference type="eggNOG" id="COG3386">
    <property type="taxonomic scope" value="Bacteria"/>
</dbReference>
<dbReference type="NCBIfam" id="TIGR03437">
    <property type="entry name" value="Soli_cterm"/>
    <property type="match status" value="1"/>
</dbReference>
<organism evidence="5">
    <name type="scientific">Solibacter usitatus (strain Ellin6076)</name>
    <dbReference type="NCBI Taxonomy" id="234267"/>
    <lineage>
        <taxon>Bacteria</taxon>
        <taxon>Pseudomonadati</taxon>
        <taxon>Acidobacteriota</taxon>
        <taxon>Terriglobia</taxon>
        <taxon>Bryobacterales</taxon>
        <taxon>Solibacteraceae</taxon>
        <taxon>Candidatus Solibacter</taxon>
    </lineage>
</organism>
<dbReference type="SUPFAM" id="SSF63829">
    <property type="entry name" value="Calcium-dependent phosphotriesterase"/>
    <property type="match status" value="1"/>
</dbReference>
<proteinExistence type="predicted"/>
<dbReference type="OrthoDB" id="9811352at2"/>
<dbReference type="CDD" id="cd05819">
    <property type="entry name" value="NHL"/>
    <property type="match status" value="2"/>
</dbReference>
<accession>Q029V2</accession>
<dbReference type="SUPFAM" id="SSF101898">
    <property type="entry name" value="NHL repeat"/>
    <property type="match status" value="1"/>
</dbReference>
<feature type="repeat" description="NHL" evidence="2">
    <location>
        <begin position="671"/>
        <end position="714"/>
    </location>
</feature>
<dbReference type="InParanoid" id="Q029V2"/>
<feature type="region of interest" description="Disordered" evidence="3">
    <location>
        <begin position="674"/>
        <end position="696"/>
    </location>
</feature>
<dbReference type="HOGENOM" id="CLU_010429_0_0_0"/>
<dbReference type="AlphaFoldDB" id="Q029V2"/>
<reference evidence="5" key="1">
    <citation type="submission" date="2006-10" db="EMBL/GenBank/DDBJ databases">
        <title>Complete sequence of Solibacter usitatus Ellin6076.</title>
        <authorList>
            <consortium name="US DOE Joint Genome Institute"/>
            <person name="Copeland A."/>
            <person name="Lucas S."/>
            <person name="Lapidus A."/>
            <person name="Barry K."/>
            <person name="Detter J.C."/>
            <person name="Glavina del Rio T."/>
            <person name="Hammon N."/>
            <person name="Israni S."/>
            <person name="Dalin E."/>
            <person name="Tice H."/>
            <person name="Pitluck S."/>
            <person name="Thompson L.S."/>
            <person name="Brettin T."/>
            <person name="Bruce D."/>
            <person name="Han C."/>
            <person name="Tapia R."/>
            <person name="Gilna P."/>
            <person name="Schmutz J."/>
            <person name="Larimer F."/>
            <person name="Land M."/>
            <person name="Hauser L."/>
            <person name="Kyrpides N."/>
            <person name="Mikhailova N."/>
            <person name="Janssen P.H."/>
            <person name="Kuske C.R."/>
            <person name="Richardson P."/>
        </authorList>
    </citation>
    <scope>NUCLEOTIDE SEQUENCE</scope>
    <source>
        <strain evidence="5">Ellin6076</strain>
    </source>
</reference>
<dbReference type="Pfam" id="PF01436">
    <property type="entry name" value="NHL"/>
    <property type="match status" value="3"/>
</dbReference>
<sequence length="1064" mass="112031" precursor="true">MFFNKIGVLTLAAVCSTAGLAQITLNQQPTRQIGHTLLPQPNPFNVTTVNPNLVEGREFFSPTGVAVDTSVTPPRLYVADTRNNRVLAWKDAVNFTNGKPADLVLGQRDMISTFANGPNRNTTNPLSTGFAVPSGVAVYQGDVYVADAGNNRVLRFRKPFAATDQVPDLCIGQPSFNTTTVNYPGGQLNSPTDKGLALNNGNQAFTVAITFDSQGNLWLTDAGNNRVLRYAAADISPSNKFAPTPDREIGQLDFFSKQPALPLNGVGRLTLNQLATPAAIAFDALGRLYIADADSNTPAQLSRVLVFSPPFTTGMSASRIMGIPPTQPTGGPALTDAQIYSVAMNSPSAIFFLPGTQGIGVLDSGYHRVLIFDPYDQWPDVSTATSPSAKFVVGHASGISGIKSTDTKSLFSNDGNPLPSTSTFSGPQAAVFVNNELYVADSNNNRVVVMPLQSGTFGPATRVLGQDRFNTNSINLIEGREFFFTGSAGNDSAVALDSTGDVPHLYVSDPYNNRVLGFRDVRSLKSGSAADIVIGQPDKATSVCNYPLGDINAPTQSSLCRPVGLLVDASGNLYVADSLNGRVLRFPTPFSHQGNQVADLVLGKSNFTSPPLTDATARNMYVPYGLAFAGGNGLLVSDQNLNRVLFIPYTNGGFTSADNGKAATKVFGQTDFTSSSKGSNDTGLSSPHHIAADTDGRPYVVDSGNSRVLIFDQVLNNPDKGAHAAYTLNGVGGAEGIFVNPNTGELWVTDPGGNAIRKFLRYDQLVFNPAPTVSIPADGPIAVAQDQYGDLIVGDGTNRVTFYYPALSSVNGASFQSGRALAPNAIASIFPAGTTFGKDTATAFDLPKPLPLPTVLADIQVTVNGVPAPLYAVTPGQINYVVPWSTDTGNPADVQVLRVSTGQLLAASLVAMNNVSPAIFVSRPLSQGVSLAAVINGDGVTVNDPTHPAKRGDIISIFGTGQGMVSGPPADGDIPKNGVVSANASLRVVIGTDYTDQITKLPGEENRKPFEFSGLSPNYPGMWQVNVQIPMATPPGQTPIALQLNSVGSNDPTVVGYRLVIYVQ</sequence>
<feature type="chain" id="PRO_5004163279" description="NHL repeat containing protein" evidence="4">
    <location>
        <begin position="22"/>
        <end position="1064"/>
    </location>
</feature>
<dbReference type="PROSITE" id="PS51125">
    <property type="entry name" value="NHL"/>
    <property type="match status" value="1"/>
</dbReference>
<dbReference type="Gene3D" id="2.120.10.30">
    <property type="entry name" value="TolB, C-terminal domain"/>
    <property type="match status" value="1"/>
</dbReference>
<feature type="compositionally biased region" description="Polar residues" evidence="3">
    <location>
        <begin position="674"/>
        <end position="685"/>
    </location>
</feature>
<dbReference type="KEGG" id="sus:Acid_1180"/>
<dbReference type="InterPro" id="IPR017803">
    <property type="entry name" value="CHP03437_C"/>
</dbReference>
<dbReference type="Gene3D" id="2.40.10.500">
    <property type="match status" value="4"/>
</dbReference>
<evidence type="ECO:0000256" key="1">
    <source>
        <dbReference type="ARBA" id="ARBA00022737"/>
    </source>
</evidence>
<evidence type="ECO:0008006" key="6">
    <source>
        <dbReference type="Google" id="ProtNLM"/>
    </source>
</evidence>
<evidence type="ECO:0000256" key="2">
    <source>
        <dbReference type="PROSITE-ProRule" id="PRU00504"/>
    </source>
</evidence>
<protein>
    <recommendedName>
        <fullName evidence="6">NHL repeat containing protein</fullName>
    </recommendedName>
</protein>
<feature type="signal peptide" evidence="4">
    <location>
        <begin position="1"/>
        <end position="21"/>
    </location>
</feature>
<dbReference type="STRING" id="234267.Acid_1180"/>
<gene>
    <name evidence="5" type="ordered locus">Acid_1180</name>
</gene>
<keyword evidence="1" id="KW-0677">Repeat</keyword>
<keyword evidence="4" id="KW-0732">Signal</keyword>
<dbReference type="InterPro" id="IPR011042">
    <property type="entry name" value="6-blade_b-propeller_TolB-like"/>
</dbReference>
<evidence type="ECO:0000313" key="5">
    <source>
        <dbReference type="EMBL" id="ABJ82174.1"/>
    </source>
</evidence>
<dbReference type="eggNOG" id="COG3391">
    <property type="taxonomic scope" value="Bacteria"/>
</dbReference>
<dbReference type="InterPro" id="IPR001258">
    <property type="entry name" value="NHL_repeat"/>
</dbReference>
<name>Q029V2_SOLUE</name>
<dbReference type="PANTHER" id="PTHR24104">
    <property type="entry name" value="E3 UBIQUITIN-PROTEIN LIGASE NHLRC1-RELATED"/>
    <property type="match status" value="1"/>
</dbReference>
<dbReference type="SUPFAM" id="SSF63825">
    <property type="entry name" value="YWTD domain"/>
    <property type="match status" value="1"/>
</dbReference>
<evidence type="ECO:0000256" key="4">
    <source>
        <dbReference type="SAM" id="SignalP"/>
    </source>
</evidence>
<dbReference type="InterPro" id="IPR050952">
    <property type="entry name" value="TRIM-NHL_E3_ligases"/>
</dbReference>
<evidence type="ECO:0000256" key="3">
    <source>
        <dbReference type="SAM" id="MobiDB-lite"/>
    </source>
</evidence>
<dbReference type="EMBL" id="CP000473">
    <property type="protein sequence ID" value="ABJ82174.1"/>
    <property type="molecule type" value="Genomic_DNA"/>
</dbReference>